<dbReference type="Pfam" id="PF08770">
    <property type="entry name" value="SoxZ"/>
    <property type="match status" value="1"/>
</dbReference>
<dbReference type="InterPro" id="IPR013783">
    <property type="entry name" value="Ig-like_fold"/>
</dbReference>
<organism evidence="2">
    <name type="scientific">bioreactor metagenome</name>
    <dbReference type="NCBI Taxonomy" id="1076179"/>
    <lineage>
        <taxon>unclassified sequences</taxon>
        <taxon>metagenomes</taxon>
        <taxon>ecological metagenomes</taxon>
    </lineage>
</organism>
<evidence type="ECO:0000313" key="2">
    <source>
        <dbReference type="EMBL" id="MPM89081.1"/>
    </source>
</evidence>
<reference evidence="2" key="1">
    <citation type="submission" date="2019-08" db="EMBL/GenBank/DDBJ databases">
        <authorList>
            <person name="Kucharzyk K."/>
            <person name="Murdoch R.W."/>
            <person name="Higgins S."/>
            <person name="Loffler F."/>
        </authorList>
    </citation>
    <scope>NUCLEOTIDE SEQUENCE</scope>
</reference>
<gene>
    <name evidence="2" type="ORF">SDC9_136189</name>
</gene>
<dbReference type="InterPro" id="IPR014756">
    <property type="entry name" value="Ig_E-set"/>
</dbReference>
<protein>
    <recommendedName>
        <fullName evidence="1">Sulphur oxidation protein SoxZ domain-containing protein</fullName>
    </recommendedName>
</protein>
<dbReference type="SUPFAM" id="SSF81296">
    <property type="entry name" value="E set domains"/>
    <property type="match status" value="1"/>
</dbReference>
<dbReference type="EMBL" id="VSSQ01036575">
    <property type="protein sequence ID" value="MPM89081.1"/>
    <property type="molecule type" value="Genomic_DNA"/>
</dbReference>
<name>A0A645DIK9_9ZZZZ</name>
<dbReference type="Gene3D" id="2.60.40.10">
    <property type="entry name" value="Immunoglobulins"/>
    <property type="match status" value="1"/>
</dbReference>
<comment type="caution">
    <text evidence="2">The sequence shown here is derived from an EMBL/GenBank/DDBJ whole genome shotgun (WGS) entry which is preliminary data.</text>
</comment>
<dbReference type="InterPro" id="IPR014880">
    <property type="entry name" value="SoxZ_dom"/>
</dbReference>
<dbReference type="AlphaFoldDB" id="A0A645DIK9"/>
<evidence type="ECO:0000259" key="1">
    <source>
        <dbReference type="Pfam" id="PF08770"/>
    </source>
</evidence>
<sequence>MSAEIKIRAQLQGDIALVRILMQHPMESGQARDETGKMIPAHFIQHFTVQLNGQRLVDGQLNTSIATNPLFTFKTRNLKAGDRLAVRWTDNMGKERRDEIDVS</sequence>
<accession>A0A645DIK9</accession>
<dbReference type="NCBIfam" id="TIGR04490">
    <property type="entry name" value="SoxZ_true"/>
    <property type="match status" value="1"/>
</dbReference>
<proteinExistence type="predicted"/>
<feature type="domain" description="Sulphur oxidation protein SoxZ" evidence="1">
    <location>
        <begin position="7"/>
        <end position="99"/>
    </location>
</feature>
<dbReference type="InterPro" id="IPR030995">
    <property type="entry name" value="SoxZ"/>
</dbReference>